<dbReference type="Proteomes" id="UP000799429">
    <property type="component" value="Unassembled WGS sequence"/>
</dbReference>
<evidence type="ECO:0000313" key="2">
    <source>
        <dbReference type="Proteomes" id="UP000799429"/>
    </source>
</evidence>
<comment type="caution">
    <text evidence="1">The sequence shown here is derived from an EMBL/GenBank/DDBJ whole genome shotgun (WGS) entry which is preliminary data.</text>
</comment>
<organism evidence="1 2">
    <name type="scientific">Patellaria atrata CBS 101060</name>
    <dbReference type="NCBI Taxonomy" id="1346257"/>
    <lineage>
        <taxon>Eukaryota</taxon>
        <taxon>Fungi</taxon>
        <taxon>Dikarya</taxon>
        <taxon>Ascomycota</taxon>
        <taxon>Pezizomycotina</taxon>
        <taxon>Dothideomycetes</taxon>
        <taxon>Dothideomycetes incertae sedis</taxon>
        <taxon>Patellariales</taxon>
        <taxon>Patellariaceae</taxon>
        <taxon>Patellaria</taxon>
    </lineage>
</organism>
<dbReference type="AlphaFoldDB" id="A0A9P4S4Y1"/>
<sequence length="55" mass="6562">MDYAYSSQWNSLVFTPQHVLSARLLTVRRERIAYTKCTMLSYVTVVYKVHVYWGE</sequence>
<gene>
    <name evidence="1" type="ORF">M501DRAFT_997044</name>
</gene>
<protein>
    <submittedName>
        <fullName evidence="1">Uncharacterized protein</fullName>
    </submittedName>
</protein>
<evidence type="ECO:0000313" key="1">
    <source>
        <dbReference type="EMBL" id="KAF2836297.1"/>
    </source>
</evidence>
<proteinExistence type="predicted"/>
<reference evidence="1" key="1">
    <citation type="journal article" date="2020" name="Stud. Mycol.">
        <title>101 Dothideomycetes genomes: a test case for predicting lifestyles and emergence of pathogens.</title>
        <authorList>
            <person name="Haridas S."/>
            <person name="Albert R."/>
            <person name="Binder M."/>
            <person name="Bloem J."/>
            <person name="Labutti K."/>
            <person name="Salamov A."/>
            <person name="Andreopoulos B."/>
            <person name="Baker S."/>
            <person name="Barry K."/>
            <person name="Bills G."/>
            <person name="Bluhm B."/>
            <person name="Cannon C."/>
            <person name="Castanera R."/>
            <person name="Culley D."/>
            <person name="Daum C."/>
            <person name="Ezra D."/>
            <person name="Gonzalez J."/>
            <person name="Henrissat B."/>
            <person name="Kuo A."/>
            <person name="Liang C."/>
            <person name="Lipzen A."/>
            <person name="Lutzoni F."/>
            <person name="Magnuson J."/>
            <person name="Mondo S."/>
            <person name="Nolan M."/>
            <person name="Ohm R."/>
            <person name="Pangilinan J."/>
            <person name="Park H.-J."/>
            <person name="Ramirez L."/>
            <person name="Alfaro M."/>
            <person name="Sun H."/>
            <person name="Tritt A."/>
            <person name="Yoshinaga Y."/>
            <person name="Zwiers L.-H."/>
            <person name="Turgeon B."/>
            <person name="Goodwin S."/>
            <person name="Spatafora J."/>
            <person name="Crous P."/>
            <person name="Grigoriev I."/>
        </authorList>
    </citation>
    <scope>NUCLEOTIDE SEQUENCE</scope>
    <source>
        <strain evidence="1">CBS 101060</strain>
    </source>
</reference>
<name>A0A9P4S4Y1_9PEZI</name>
<dbReference type="EMBL" id="MU006104">
    <property type="protein sequence ID" value="KAF2836297.1"/>
    <property type="molecule type" value="Genomic_DNA"/>
</dbReference>
<accession>A0A9P4S4Y1</accession>
<keyword evidence="2" id="KW-1185">Reference proteome</keyword>